<protein>
    <submittedName>
        <fullName evidence="1">Uncharacterized protein</fullName>
    </submittedName>
</protein>
<name>A0AAP0HPA8_9MAGN</name>
<organism evidence="1 2">
    <name type="scientific">Stephania japonica</name>
    <dbReference type="NCBI Taxonomy" id="461633"/>
    <lineage>
        <taxon>Eukaryota</taxon>
        <taxon>Viridiplantae</taxon>
        <taxon>Streptophyta</taxon>
        <taxon>Embryophyta</taxon>
        <taxon>Tracheophyta</taxon>
        <taxon>Spermatophyta</taxon>
        <taxon>Magnoliopsida</taxon>
        <taxon>Ranunculales</taxon>
        <taxon>Menispermaceae</taxon>
        <taxon>Menispermoideae</taxon>
        <taxon>Cissampelideae</taxon>
        <taxon>Stephania</taxon>
    </lineage>
</organism>
<gene>
    <name evidence="1" type="ORF">Sjap_021795</name>
</gene>
<keyword evidence="2" id="KW-1185">Reference proteome</keyword>
<comment type="caution">
    <text evidence="1">The sequence shown here is derived from an EMBL/GenBank/DDBJ whole genome shotgun (WGS) entry which is preliminary data.</text>
</comment>
<evidence type="ECO:0000313" key="2">
    <source>
        <dbReference type="Proteomes" id="UP001417504"/>
    </source>
</evidence>
<dbReference type="Proteomes" id="UP001417504">
    <property type="component" value="Unassembled WGS sequence"/>
</dbReference>
<dbReference type="EMBL" id="JBBNAE010000009">
    <property type="protein sequence ID" value="KAK9096298.1"/>
    <property type="molecule type" value="Genomic_DNA"/>
</dbReference>
<accession>A0AAP0HPA8</accession>
<evidence type="ECO:0000313" key="1">
    <source>
        <dbReference type="EMBL" id="KAK9096298.1"/>
    </source>
</evidence>
<sequence>MCKCRLVKMLAHFVDNMSDIWTSEGEVLKGTNNTLIFRFINKFVVFRLSRGFKSSRSG</sequence>
<proteinExistence type="predicted"/>
<reference evidence="1 2" key="1">
    <citation type="submission" date="2024-01" db="EMBL/GenBank/DDBJ databases">
        <title>Genome assemblies of Stephania.</title>
        <authorList>
            <person name="Yang L."/>
        </authorList>
    </citation>
    <scope>NUCLEOTIDE SEQUENCE [LARGE SCALE GENOMIC DNA]</scope>
    <source>
        <strain evidence="1">QJT</strain>
        <tissue evidence="1">Leaf</tissue>
    </source>
</reference>
<dbReference type="AlphaFoldDB" id="A0AAP0HPA8"/>